<dbReference type="Pfam" id="PF01344">
    <property type="entry name" value="Kelch_1"/>
    <property type="match status" value="1"/>
</dbReference>
<dbReference type="SMART" id="SM00612">
    <property type="entry name" value="Kelch"/>
    <property type="match status" value="3"/>
</dbReference>
<dbReference type="PROSITE" id="PS50097">
    <property type="entry name" value="BTB"/>
    <property type="match status" value="1"/>
</dbReference>
<protein>
    <recommendedName>
        <fullName evidence="4">BTB domain-containing protein</fullName>
    </recommendedName>
</protein>
<organism evidence="5 6">
    <name type="scientific">Durusdinium trenchii</name>
    <dbReference type="NCBI Taxonomy" id="1381693"/>
    <lineage>
        <taxon>Eukaryota</taxon>
        <taxon>Sar</taxon>
        <taxon>Alveolata</taxon>
        <taxon>Dinophyceae</taxon>
        <taxon>Suessiales</taxon>
        <taxon>Symbiodiniaceae</taxon>
        <taxon>Durusdinium</taxon>
    </lineage>
</organism>
<dbReference type="PANTHER" id="PTHR46093:SF3">
    <property type="entry name" value="ACYL-COA-BINDING DOMAIN-CONTAINING PROTEIN 4"/>
    <property type="match status" value="1"/>
</dbReference>
<keyword evidence="1" id="KW-0880">Kelch repeat</keyword>
<dbReference type="SMART" id="SM00225">
    <property type="entry name" value="BTB"/>
    <property type="match status" value="1"/>
</dbReference>
<evidence type="ECO:0000256" key="2">
    <source>
        <dbReference type="ARBA" id="ARBA00022737"/>
    </source>
</evidence>
<dbReference type="InterPro" id="IPR015915">
    <property type="entry name" value="Kelch-typ_b-propeller"/>
</dbReference>
<evidence type="ECO:0000256" key="1">
    <source>
        <dbReference type="ARBA" id="ARBA00022441"/>
    </source>
</evidence>
<dbReference type="InterPro" id="IPR011333">
    <property type="entry name" value="SKP1/BTB/POZ_sf"/>
</dbReference>
<feature type="domain" description="BTB" evidence="4">
    <location>
        <begin position="394"/>
        <end position="461"/>
    </location>
</feature>
<dbReference type="Pfam" id="PF24681">
    <property type="entry name" value="Kelch_KLHDC2_KLHL20_DRC7"/>
    <property type="match status" value="1"/>
</dbReference>
<feature type="region of interest" description="Disordered" evidence="3">
    <location>
        <begin position="532"/>
        <end position="569"/>
    </location>
</feature>
<dbReference type="Gene3D" id="3.30.710.10">
    <property type="entry name" value="Potassium Channel Kv1.1, Chain A"/>
    <property type="match status" value="1"/>
</dbReference>
<dbReference type="PANTHER" id="PTHR46093">
    <property type="entry name" value="ACYL-COA-BINDING DOMAIN-CONTAINING PROTEIN 5"/>
    <property type="match status" value="1"/>
</dbReference>
<evidence type="ECO:0000256" key="3">
    <source>
        <dbReference type="SAM" id="MobiDB-lite"/>
    </source>
</evidence>
<dbReference type="InterPro" id="IPR000210">
    <property type="entry name" value="BTB/POZ_dom"/>
</dbReference>
<proteinExistence type="predicted"/>
<dbReference type="InterPro" id="IPR006652">
    <property type="entry name" value="Kelch_1"/>
</dbReference>
<comment type="caution">
    <text evidence="5">The sequence shown here is derived from an EMBL/GenBank/DDBJ whole genome shotgun (WGS) entry which is preliminary data.</text>
</comment>
<name>A0ABP0MJA3_9DINO</name>
<keyword evidence="2" id="KW-0677">Repeat</keyword>
<evidence type="ECO:0000313" key="6">
    <source>
        <dbReference type="Proteomes" id="UP001642484"/>
    </source>
</evidence>
<dbReference type="Pfam" id="PF00651">
    <property type="entry name" value="BTB"/>
    <property type="match status" value="1"/>
</dbReference>
<reference evidence="5 6" key="1">
    <citation type="submission" date="2024-02" db="EMBL/GenBank/DDBJ databases">
        <authorList>
            <person name="Chen Y."/>
            <person name="Shah S."/>
            <person name="Dougan E. K."/>
            <person name="Thang M."/>
            <person name="Chan C."/>
        </authorList>
    </citation>
    <scope>NUCLEOTIDE SEQUENCE [LARGE SCALE GENOMIC DNA]</scope>
</reference>
<dbReference type="SUPFAM" id="SSF54695">
    <property type="entry name" value="POZ domain"/>
    <property type="match status" value="1"/>
</dbReference>
<accession>A0ABP0MJA3</accession>
<dbReference type="Proteomes" id="UP001642484">
    <property type="component" value="Unassembled WGS sequence"/>
</dbReference>
<dbReference type="Gene3D" id="2.120.10.80">
    <property type="entry name" value="Kelch-type beta propeller"/>
    <property type="match status" value="2"/>
</dbReference>
<dbReference type="EMBL" id="CAXAMN010017780">
    <property type="protein sequence ID" value="CAK9051213.1"/>
    <property type="molecule type" value="Genomic_DNA"/>
</dbReference>
<keyword evidence="6" id="KW-1185">Reference proteome</keyword>
<evidence type="ECO:0000313" key="5">
    <source>
        <dbReference type="EMBL" id="CAK9051213.1"/>
    </source>
</evidence>
<sequence length="584" mass="64616">MAVNVQDGSTDAGADASSVTAKVFSSHHSSWSVHSSVPFELLEIPSTKNHTATPVGSEVFVFGGYDGQKNHNELYVFDLPSMEWRQPEVLGTKPSGRNGHSATLLGESILILGGWLGNGPLAAGDMHLLNLNPLKWLAPRFSGEPPGPCNMHTADLVGKNLYVFRGGDGRAYLNDLHGLDMDTDTWFPVKTTGEQPPPRANHASAVDDYKLYIFGGWDGTKRLNDLYVLDTRDNVWTMLKPSGYTPQARAGMTLSIIRDCLYLFGGSGHTTRCFNDVHVYDPKEQAWFLCAQADLGDGRGVGPARRAGHVAVAVDRRLFVSGGACGTQYYGKGKWYILDTDAPPPIEVSAAPACAESVRRVMSEYLNKVFVASWSTRPSRPSPDTRPSTEEQFSDVCFVVEGKRLYGHRVLLTLFSDYFRKAFACGMRESFEPDIIIEDVSYEIFYALLEFLYTGRLQLSSGQQGDACFLVGLLRAADQFCADCVKQLCEKSLSALVDQENVEAFLSEAERFQALQLVQYCEWFKRQQDWRQTRPSHSKQRRLPSVPESGKSSPGAEGPPTPLSEAPMQVEEEWQVLKGYMADS</sequence>
<gene>
    <name evidence="5" type="ORF">CCMP2556_LOCUS26032</name>
</gene>
<dbReference type="SUPFAM" id="SSF117281">
    <property type="entry name" value="Kelch motif"/>
    <property type="match status" value="1"/>
</dbReference>
<evidence type="ECO:0000259" key="4">
    <source>
        <dbReference type="PROSITE" id="PS50097"/>
    </source>
</evidence>